<dbReference type="OrthoDB" id="511287at2759"/>
<dbReference type="GO" id="GO:0032021">
    <property type="term" value="C:NELF complex"/>
    <property type="evidence" value="ECO:0007669"/>
    <property type="project" value="TreeGrafter"/>
</dbReference>
<evidence type="ECO:0000256" key="1">
    <source>
        <dbReference type="ARBA" id="ARBA00004123"/>
    </source>
</evidence>
<dbReference type="Proteomes" id="UP000694397">
    <property type="component" value="Chromosome 22"/>
</dbReference>
<evidence type="ECO:0000256" key="2">
    <source>
        <dbReference type="ARBA" id="ARBA00005726"/>
    </source>
</evidence>
<dbReference type="Ensembl" id="ENSSFOT00015018685.2">
    <property type="protein sequence ID" value="ENSSFOP00015018474.2"/>
    <property type="gene ID" value="ENSSFOG00015011858.2"/>
</dbReference>
<sequence length="605" mass="68214">NIFLFSLSPMEEEYYGTAGDWDGPDGGMEDGYVEGESDCKIQEECLQKFSSRDYIMEPAVFNTLKTYFQAGGSPEHVIQLLSENYSAVAQTVNLLAEWLIQMGVEPAQVQERVENHLKSLLIKHFDPQKADSIFTVEGETPAWLEQMIAHTTWRDLFYKLAEAHPDCLMLNFTVKVLGLLHKPQTDKRLLSQLISDAGYQGEITSVSTACQQLEVFSRVLRTSLATLLDGGEDNLEKNLPEFAKMVCHGEHTYLFAQAMMSILSQEEQGGSAMRRIAQEVQKYAHQRGHDASQITLALGTAAAYPRACQALGAMLSKGALNPADITVLFKMFSSMDPPPVELIRVPAFLDLFMQSLFKPGAKINQDHKHKYIHILAYAASVVETWKKNKRVNINKDELKSTSKAVETVHNLCCNENKGATELVAELSTLYQCIRFPVVAMGVLKWVDWTVSEPRYFQLQTDHTPVHLALLDEISTCHQLLHPQVLQLLVKLFETEHSQLDVMEQLELKKTLLDRMVHLLSRGCVLPVVSYIRKCLEKLNTDISLIRYFVTEVLDVIAPPYTSDFVQLFLPILENDSIAGTIRTEGEHDPVAEFIAHCKSNFIMMN</sequence>
<evidence type="ECO:0000313" key="8">
    <source>
        <dbReference type="Proteomes" id="UP000694397"/>
    </source>
</evidence>
<dbReference type="Pfam" id="PF04858">
    <property type="entry name" value="TH1"/>
    <property type="match status" value="1"/>
</dbReference>
<keyword evidence="8" id="KW-1185">Reference proteome</keyword>
<comment type="similarity">
    <text evidence="2">Belongs to the NELF-D family.</text>
</comment>
<dbReference type="PANTHER" id="PTHR12144:SF0">
    <property type="entry name" value="NEGATIVE ELONGATION FACTOR C_D"/>
    <property type="match status" value="1"/>
</dbReference>
<reference evidence="7 8" key="1">
    <citation type="submission" date="2019-04" db="EMBL/GenBank/DDBJ databases">
        <authorList>
            <consortium name="Wellcome Sanger Institute Data Sharing"/>
        </authorList>
    </citation>
    <scope>NUCLEOTIDE SEQUENCE [LARGE SCALE GENOMIC DNA]</scope>
</reference>
<keyword evidence="4" id="KW-0805">Transcription regulation</keyword>
<evidence type="ECO:0000256" key="3">
    <source>
        <dbReference type="ARBA" id="ARBA00022491"/>
    </source>
</evidence>
<dbReference type="GO" id="GO:0003723">
    <property type="term" value="F:RNA binding"/>
    <property type="evidence" value="ECO:0007669"/>
    <property type="project" value="TreeGrafter"/>
</dbReference>
<keyword evidence="5" id="KW-0804">Transcription</keyword>
<gene>
    <name evidence="7" type="primary">NELFCD</name>
    <name evidence="7" type="synonym">nelfcd</name>
</gene>
<evidence type="ECO:0000256" key="6">
    <source>
        <dbReference type="ARBA" id="ARBA00023242"/>
    </source>
</evidence>
<keyword evidence="3" id="KW-0678">Repressor</keyword>
<evidence type="ECO:0000313" key="7">
    <source>
        <dbReference type="Ensembl" id="ENSSFOP00015018474.2"/>
    </source>
</evidence>
<dbReference type="GeneTree" id="ENSGT00390000001799"/>
<dbReference type="GO" id="GO:0034244">
    <property type="term" value="P:negative regulation of transcription elongation by RNA polymerase II"/>
    <property type="evidence" value="ECO:0007669"/>
    <property type="project" value="TreeGrafter"/>
</dbReference>
<evidence type="ECO:0000256" key="5">
    <source>
        <dbReference type="ARBA" id="ARBA00023163"/>
    </source>
</evidence>
<organism evidence="7 8">
    <name type="scientific">Scleropages formosus</name>
    <name type="common">Asian bonytongue</name>
    <name type="synonym">Osteoglossum formosum</name>
    <dbReference type="NCBI Taxonomy" id="113540"/>
    <lineage>
        <taxon>Eukaryota</taxon>
        <taxon>Metazoa</taxon>
        <taxon>Chordata</taxon>
        <taxon>Craniata</taxon>
        <taxon>Vertebrata</taxon>
        <taxon>Euteleostomi</taxon>
        <taxon>Actinopterygii</taxon>
        <taxon>Neopterygii</taxon>
        <taxon>Teleostei</taxon>
        <taxon>Osteoglossocephala</taxon>
        <taxon>Osteoglossomorpha</taxon>
        <taxon>Osteoglossiformes</taxon>
        <taxon>Osteoglossidae</taxon>
        <taxon>Scleropages</taxon>
    </lineage>
</organism>
<reference evidence="7" key="2">
    <citation type="submission" date="2025-08" db="UniProtKB">
        <authorList>
            <consortium name="Ensembl"/>
        </authorList>
    </citation>
    <scope>IDENTIFICATION</scope>
</reference>
<reference evidence="7" key="3">
    <citation type="submission" date="2025-09" db="UniProtKB">
        <authorList>
            <consortium name="Ensembl"/>
        </authorList>
    </citation>
    <scope>IDENTIFICATION</scope>
</reference>
<evidence type="ECO:0000256" key="4">
    <source>
        <dbReference type="ARBA" id="ARBA00023015"/>
    </source>
</evidence>
<keyword evidence="6" id="KW-0539">Nucleus</keyword>
<accession>A0A8C9V3L5</accession>
<dbReference type="PANTHER" id="PTHR12144">
    <property type="entry name" value="NEGATIVE ELONGATION FACTOR D"/>
    <property type="match status" value="1"/>
</dbReference>
<protein>
    <submittedName>
        <fullName evidence="7">Negative elongation factor complex member C/D</fullName>
    </submittedName>
</protein>
<proteinExistence type="inferred from homology"/>
<comment type="subcellular location">
    <subcellularLocation>
        <location evidence="1">Nucleus</location>
    </subcellularLocation>
</comment>
<name>A0A8C9V3L5_SCLFO</name>
<dbReference type="AlphaFoldDB" id="A0A8C9V3L5"/>
<dbReference type="InterPro" id="IPR006942">
    <property type="entry name" value="TH1"/>
</dbReference>